<dbReference type="EMBL" id="FNAT01000004">
    <property type="protein sequence ID" value="SDE80013.1"/>
    <property type="molecule type" value="Genomic_DNA"/>
</dbReference>
<reference evidence="3" key="1">
    <citation type="submission" date="2016-10" db="EMBL/GenBank/DDBJ databases">
        <authorList>
            <person name="Varghese N."/>
            <person name="Submissions S."/>
        </authorList>
    </citation>
    <scope>NUCLEOTIDE SEQUENCE [LARGE SCALE GENOMIC DNA]</scope>
    <source>
        <strain evidence="3">DSM 21424</strain>
    </source>
</reference>
<keyword evidence="1" id="KW-0472">Membrane</keyword>
<keyword evidence="1" id="KW-1133">Transmembrane helix</keyword>
<keyword evidence="3" id="KW-1185">Reference proteome</keyword>
<dbReference type="RefSeq" id="WP_090112610.1">
    <property type="nucleotide sequence ID" value="NZ_FNAT01000004.1"/>
</dbReference>
<dbReference type="InterPro" id="IPR014509">
    <property type="entry name" value="YjdF-like"/>
</dbReference>
<dbReference type="AlphaFoldDB" id="A0A1G7FVR1"/>
<name>A0A1G7FVR1_9RHOB</name>
<gene>
    <name evidence="2" type="ORF">SAMN04488567_2592</name>
</gene>
<accession>A0A1G7FVR1</accession>
<evidence type="ECO:0000313" key="3">
    <source>
        <dbReference type="Proteomes" id="UP000198922"/>
    </source>
</evidence>
<proteinExistence type="predicted"/>
<evidence type="ECO:0000313" key="2">
    <source>
        <dbReference type="EMBL" id="SDE80013.1"/>
    </source>
</evidence>
<dbReference type="STRING" id="521013.SAMN04488567_2592"/>
<keyword evidence="1" id="KW-0812">Transmembrane</keyword>
<dbReference type="Proteomes" id="UP000198922">
    <property type="component" value="Unassembled WGS sequence"/>
</dbReference>
<feature type="transmembrane region" description="Helical" evidence="1">
    <location>
        <begin position="64"/>
        <end position="82"/>
    </location>
</feature>
<feature type="transmembrane region" description="Helical" evidence="1">
    <location>
        <begin position="20"/>
        <end position="52"/>
    </location>
</feature>
<dbReference type="OrthoDB" id="4966203at2"/>
<protein>
    <submittedName>
        <fullName evidence="2">Uncharacterized protein</fullName>
    </submittedName>
</protein>
<evidence type="ECO:0000256" key="1">
    <source>
        <dbReference type="SAM" id="Phobius"/>
    </source>
</evidence>
<dbReference type="Pfam" id="PF09997">
    <property type="entry name" value="DUF2238"/>
    <property type="match status" value="1"/>
</dbReference>
<sequence length="235" mass="24384">MERITVRSRPVLPVLWRAAAWGAAVATAAAAAALGQWLLALGAAGAVVLALLPRGYTRISGIEMPAGLGSGILVFCLCAFVLGEAGGLYRTSAWWDMALHLTASAVLALVGVALALLPTAGAPPRTPLWILGTLGVGFAALVGAGWELFEFGIDALFGTNAQRSGLPDTMGDMAVNLAGATYGALAAQRRLGFGARWPLSGLLAEFCARNEVIYGGWTGRPFTPRRPGPEREGTR</sequence>
<organism evidence="2 3">
    <name type="scientific">Limimaricola pyoseonensis</name>
    <dbReference type="NCBI Taxonomy" id="521013"/>
    <lineage>
        <taxon>Bacteria</taxon>
        <taxon>Pseudomonadati</taxon>
        <taxon>Pseudomonadota</taxon>
        <taxon>Alphaproteobacteria</taxon>
        <taxon>Rhodobacterales</taxon>
        <taxon>Paracoccaceae</taxon>
        <taxon>Limimaricola</taxon>
    </lineage>
</organism>
<feature type="transmembrane region" description="Helical" evidence="1">
    <location>
        <begin position="128"/>
        <end position="149"/>
    </location>
</feature>
<feature type="transmembrane region" description="Helical" evidence="1">
    <location>
        <begin position="94"/>
        <end position="116"/>
    </location>
</feature>